<dbReference type="AlphaFoldDB" id="A0A3G3K084"/>
<dbReference type="Gene3D" id="1.10.275.10">
    <property type="entry name" value="Fumarase/aspartase (N-terminal domain)"/>
    <property type="match status" value="1"/>
</dbReference>
<dbReference type="GO" id="GO:0005829">
    <property type="term" value="C:cytosol"/>
    <property type="evidence" value="ECO:0007669"/>
    <property type="project" value="TreeGrafter"/>
</dbReference>
<proteinExistence type="predicted"/>
<dbReference type="RefSeq" id="WP_123042009.1">
    <property type="nucleotide sequence ID" value="NZ_CP033433.1"/>
</dbReference>
<dbReference type="GO" id="GO:0006531">
    <property type="term" value="P:aspartate metabolic process"/>
    <property type="evidence" value="ECO:0007669"/>
    <property type="project" value="TreeGrafter"/>
</dbReference>
<dbReference type="GO" id="GO:0008797">
    <property type="term" value="F:aspartate ammonia-lyase activity"/>
    <property type="evidence" value="ECO:0007669"/>
    <property type="project" value="TreeGrafter"/>
</dbReference>
<reference evidence="2 3" key="1">
    <citation type="submission" date="2018-10" db="EMBL/GenBank/DDBJ databases">
        <title>Genome Sequence of Cohnella sp.</title>
        <authorList>
            <person name="Srinivasan S."/>
            <person name="Kim M.K."/>
        </authorList>
    </citation>
    <scope>NUCLEOTIDE SEQUENCE [LARGE SCALE GENOMIC DNA]</scope>
    <source>
        <strain evidence="2 3">18JY8-7</strain>
    </source>
</reference>
<dbReference type="InterPro" id="IPR008948">
    <property type="entry name" value="L-Aspartase-like"/>
</dbReference>
<dbReference type="EMBL" id="CP033433">
    <property type="protein sequence ID" value="AYQ73925.1"/>
    <property type="molecule type" value="Genomic_DNA"/>
</dbReference>
<keyword evidence="1" id="KW-0456">Lyase</keyword>
<protein>
    <submittedName>
        <fullName evidence="2">Uncharacterized protein</fullName>
    </submittedName>
</protein>
<accession>A0A3G3K084</accession>
<dbReference type="PANTHER" id="PTHR42696:SF2">
    <property type="entry name" value="ASPARTATE AMMONIA-LYASE"/>
    <property type="match status" value="1"/>
</dbReference>
<dbReference type="SUPFAM" id="SSF48557">
    <property type="entry name" value="L-aspartase-like"/>
    <property type="match status" value="1"/>
</dbReference>
<evidence type="ECO:0000256" key="1">
    <source>
        <dbReference type="ARBA" id="ARBA00023239"/>
    </source>
</evidence>
<dbReference type="KEGG" id="coh:EAV92_15875"/>
<evidence type="ECO:0000313" key="3">
    <source>
        <dbReference type="Proteomes" id="UP000269097"/>
    </source>
</evidence>
<name>A0A3G3K084_9BACL</name>
<dbReference type="InterPro" id="IPR024083">
    <property type="entry name" value="Fumarase/histidase_N"/>
</dbReference>
<organism evidence="2 3">
    <name type="scientific">Cohnella candidum</name>
    <dbReference type="NCBI Taxonomy" id="2674991"/>
    <lineage>
        <taxon>Bacteria</taxon>
        <taxon>Bacillati</taxon>
        <taxon>Bacillota</taxon>
        <taxon>Bacilli</taxon>
        <taxon>Bacillales</taxon>
        <taxon>Paenibacillaceae</taxon>
        <taxon>Cohnella</taxon>
    </lineage>
</organism>
<keyword evidence="3" id="KW-1185">Reference proteome</keyword>
<dbReference type="Proteomes" id="UP000269097">
    <property type="component" value="Chromosome"/>
</dbReference>
<dbReference type="InterPro" id="IPR051546">
    <property type="entry name" value="Aspartate_Ammonia-Lyase"/>
</dbReference>
<dbReference type="PANTHER" id="PTHR42696">
    <property type="entry name" value="ASPARTATE AMMONIA-LYASE"/>
    <property type="match status" value="1"/>
</dbReference>
<gene>
    <name evidence="2" type="ORF">EAV92_15875</name>
</gene>
<sequence length="303" mass="34111">METVRLERGEFGEAAVPSHAYYGVRTKLAMERFRDAGRDYKHDLLISLSSLKRCAARAEADAGRLEPRLASQLERSAQEIVEGRWHDQFVFEPNRCGFGALLSLNMNEVLVNRTMELLGEDKGSYHLISPDWHAESTLHPNRFFTVAFQLASARYVSDMLRCADTLPAHLSKALVPVLRPLYERLCRIDADHFDAVFVAKLARATSLPLRTERTPAPYAESVYDVSASSMKASLSAIEPAIHQIDSVELKAGIIQISAFRDMISYIAKSGFSAQGMEEVAAYYAWQCLDSFYRALIKINQIYH</sequence>
<evidence type="ECO:0000313" key="2">
    <source>
        <dbReference type="EMBL" id="AYQ73925.1"/>
    </source>
</evidence>